<dbReference type="PROSITE" id="PS50871">
    <property type="entry name" value="C1Q"/>
    <property type="match status" value="1"/>
</dbReference>
<evidence type="ECO:0000256" key="1">
    <source>
        <dbReference type="SAM" id="Coils"/>
    </source>
</evidence>
<gene>
    <name evidence="3" type="ORF">MGAL_10B010361</name>
</gene>
<dbReference type="SUPFAM" id="SSF49842">
    <property type="entry name" value="TNF-like"/>
    <property type="match status" value="1"/>
</dbReference>
<accession>A0A8B6DGG4</accession>
<dbReference type="Pfam" id="PF00386">
    <property type="entry name" value="C1q"/>
    <property type="match status" value="1"/>
</dbReference>
<feature type="coiled-coil region" evidence="1">
    <location>
        <begin position="91"/>
        <end position="125"/>
    </location>
</feature>
<dbReference type="EMBL" id="UYJE01003368">
    <property type="protein sequence ID" value="VDI18597.1"/>
    <property type="molecule type" value="Genomic_DNA"/>
</dbReference>
<dbReference type="OrthoDB" id="6110048at2759"/>
<dbReference type="InterPro" id="IPR008983">
    <property type="entry name" value="Tumour_necrosis_fac-like_dom"/>
</dbReference>
<dbReference type="AlphaFoldDB" id="A0A8B6DGG4"/>
<evidence type="ECO:0000259" key="2">
    <source>
        <dbReference type="PROSITE" id="PS50871"/>
    </source>
</evidence>
<keyword evidence="1" id="KW-0175">Coiled coil</keyword>
<evidence type="ECO:0000313" key="4">
    <source>
        <dbReference type="Proteomes" id="UP000596742"/>
    </source>
</evidence>
<reference evidence="3" key="1">
    <citation type="submission" date="2018-11" db="EMBL/GenBank/DDBJ databases">
        <authorList>
            <person name="Alioto T."/>
            <person name="Alioto T."/>
        </authorList>
    </citation>
    <scope>NUCLEOTIDE SEQUENCE</scope>
</reference>
<evidence type="ECO:0000313" key="3">
    <source>
        <dbReference type="EMBL" id="VDI18597.1"/>
    </source>
</evidence>
<dbReference type="Gene3D" id="2.60.120.40">
    <property type="match status" value="1"/>
</dbReference>
<proteinExistence type="predicted"/>
<dbReference type="Proteomes" id="UP000596742">
    <property type="component" value="Unassembled WGS sequence"/>
</dbReference>
<feature type="non-terminal residue" evidence="3">
    <location>
        <position position="1"/>
    </location>
</feature>
<sequence>MEDFVIFLLLFGTAVFVPCVILQYECPWLEKVLKILNQRNADIDRLKNDIIEHFKNQTIYYAEEILNLRTAMDTLLIRKSLPVAGTTQDWNSKLKDDTINLNNAIEKMTEKTKTMLKRKKEANDEAIAKVKEAIIMQVKETEAFCSSEIAELKSEIAILLVEKGNGIRSEIRKGTSKEHIAFFASIPAASNSLSYHQAVVYSKEITDTSSSYNPSDGMFTVPVSGVYVFTWSASCGEGRWQDTELVVDSSPYRSMSVDSNEKEYFGSAAQTVVLE</sequence>
<name>A0A8B6DGG4_MYTGA</name>
<organism evidence="3 4">
    <name type="scientific">Mytilus galloprovincialis</name>
    <name type="common">Mediterranean mussel</name>
    <dbReference type="NCBI Taxonomy" id="29158"/>
    <lineage>
        <taxon>Eukaryota</taxon>
        <taxon>Metazoa</taxon>
        <taxon>Spiralia</taxon>
        <taxon>Lophotrochozoa</taxon>
        <taxon>Mollusca</taxon>
        <taxon>Bivalvia</taxon>
        <taxon>Autobranchia</taxon>
        <taxon>Pteriomorphia</taxon>
        <taxon>Mytilida</taxon>
        <taxon>Mytiloidea</taxon>
        <taxon>Mytilidae</taxon>
        <taxon>Mytilinae</taxon>
        <taxon>Mytilus</taxon>
    </lineage>
</organism>
<feature type="domain" description="C1q" evidence="2">
    <location>
        <begin position="175"/>
        <end position="275"/>
    </location>
</feature>
<keyword evidence="4" id="KW-1185">Reference proteome</keyword>
<comment type="caution">
    <text evidence="3">The sequence shown here is derived from an EMBL/GenBank/DDBJ whole genome shotgun (WGS) entry which is preliminary data.</text>
</comment>
<dbReference type="InterPro" id="IPR001073">
    <property type="entry name" value="C1q_dom"/>
</dbReference>
<protein>
    <recommendedName>
        <fullName evidence="2">C1q domain-containing protein</fullName>
    </recommendedName>
</protein>